<proteinExistence type="predicted"/>
<dbReference type="GeneID" id="22112302"/>
<evidence type="ECO:0000313" key="2">
    <source>
        <dbReference type="Proteomes" id="UP000028666"/>
    </source>
</evidence>
<reference evidence="1 2" key="1">
    <citation type="submission" date="2014-05" db="EMBL/GenBank/DDBJ databases">
        <title>Complete genome sequence of Aeromonas bacteriophage pAh6-C.</title>
        <authorList>
            <person name="Jun J.W."/>
            <person name="Park S.C."/>
        </authorList>
    </citation>
    <scope>NUCLEOTIDE SEQUENCE [LARGE SCALE GENOMIC DNA]</scope>
</reference>
<dbReference type="RefSeq" id="YP_009103380.1">
    <property type="nucleotide sequence ID" value="NC_025459.1"/>
</dbReference>
<sequence length="78" mass="8838">MPPGTNLRVKWPVTAAQVRTTGTLCHFRSPQGHEFMRMVIASAGQYLTWVDGLEPEWAMPYAGDDIWATFNDGFPRRV</sequence>
<gene>
    <name evidence="1" type="ORF">AH6C_046</name>
</gene>
<dbReference type="Proteomes" id="UP000028666">
    <property type="component" value="Segment"/>
</dbReference>
<dbReference type="EMBL" id="KJ858521">
    <property type="protein sequence ID" value="AII26800.1"/>
    <property type="molecule type" value="Genomic_DNA"/>
</dbReference>
<accession>A0A076G4F1</accession>
<organism evidence="1 2">
    <name type="scientific">Aeromonas phage pAh6-C</name>
    <dbReference type="NCBI Taxonomy" id="1505227"/>
    <lineage>
        <taxon>Viruses</taxon>
        <taxon>Duplodnaviria</taxon>
        <taxon>Heunggongvirae</taxon>
        <taxon>Uroviricota</taxon>
        <taxon>Caudoviricetes</taxon>
        <taxon>Chaseviridae</taxon>
        <taxon>Nefertitivirinae</taxon>
        <taxon>Pahsextavirus</taxon>
        <taxon>Pahsextavirus pAh6C</taxon>
    </lineage>
</organism>
<name>A0A076G4F1_9CAUD</name>
<keyword evidence="2" id="KW-1185">Reference proteome</keyword>
<dbReference type="KEGG" id="vg:22112302"/>
<protein>
    <submittedName>
        <fullName evidence="1">Uncharacterized protein</fullName>
    </submittedName>
</protein>
<evidence type="ECO:0000313" key="1">
    <source>
        <dbReference type="EMBL" id="AII26800.1"/>
    </source>
</evidence>